<dbReference type="AlphaFoldDB" id="A0A932I0G7"/>
<comment type="subcellular location">
    <subcellularLocation>
        <location evidence="1">Cytoplasm</location>
    </subcellularLocation>
</comment>
<dbReference type="CDD" id="cd00009">
    <property type="entry name" value="AAA"/>
    <property type="match status" value="1"/>
</dbReference>
<dbReference type="GO" id="GO:0000160">
    <property type="term" value="P:phosphorelay signal transduction system"/>
    <property type="evidence" value="ECO:0007669"/>
    <property type="project" value="UniProtKB-KW"/>
</dbReference>
<evidence type="ECO:0000256" key="5">
    <source>
        <dbReference type="ARBA" id="ARBA00022840"/>
    </source>
</evidence>
<dbReference type="InterPro" id="IPR027417">
    <property type="entry name" value="P-loop_NTPase"/>
</dbReference>
<dbReference type="PANTHER" id="PTHR32071:SF113">
    <property type="entry name" value="ALGINATE BIOSYNTHESIS TRANSCRIPTIONAL REGULATORY PROTEIN ALGB"/>
    <property type="match status" value="1"/>
</dbReference>
<evidence type="ECO:0000256" key="11">
    <source>
        <dbReference type="PROSITE-ProRule" id="PRU00169"/>
    </source>
</evidence>
<evidence type="ECO:0000256" key="10">
    <source>
        <dbReference type="ARBA" id="ARBA00023163"/>
    </source>
</evidence>
<evidence type="ECO:0000313" key="15">
    <source>
        <dbReference type="Proteomes" id="UP000782312"/>
    </source>
</evidence>
<evidence type="ECO:0000313" key="14">
    <source>
        <dbReference type="EMBL" id="MBI3129061.1"/>
    </source>
</evidence>
<protein>
    <submittedName>
        <fullName evidence="14">Sigma-54-dependent Fis family transcriptional regulator</fullName>
    </submittedName>
</protein>
<dbReference type="Pfam" id="PF25601">
    <property type="entry name" value="AAA_lid_14"/>
    <property type="match status" value="1"/>
</dbReference>
<dbReference type="FunFam" id="1.10.8.60:FF:000014">
    <property type="entry name" value="DNA-binding transcriptional regulator NtrC"/>
    <property type="match status" value="1"/>
</dbReference>
<dbReference type="SUPFAM" id="SSF46689">
    <property type="entry name" value="Homeodomain-like"/>
    <property type="match status" value="1"/>
</dbReference>
<feature type="domain" description="Sigma-54 factor interaction" evidence="12">
    <location>
        <begin position="145"/>
        <end position="374"/>
    </location>
</feature>
<keyword evidence="5" id="KW-0067">ATP-binding</keyword>
<evidence type="ECO:0000256" key="6">
    <source>
        <dbReference type="ARBA" id="ARBA00023012"/>
    </source>
</evidence>
<dbReference type="InterPro" id="IPR025944">
    <property type="entry name" value="Sigma_54_int_dom_CS"/>
</dbReference>
<comment type="caution">
    <text evidence="14">The sequence shown here is derived from an EMBL/GenBank/DDBJ whole genome shotgun (WGS) entry which is preliminary data.</text>
</comment>
<evidence type="ECO:0000256" key="3">
    <source>
        <dbReference type="ARBA" id="ARBA00022553"/>
    </source>
</evidence>
<accession>A0A932I0G7</accession>
<gene>
    <name evidence="14" type="ORF">HYZ11_15755</name>
</gene>
<proteinExistence type="predicted"/>
<keyword evidence="2" id="KW-0963">Cytoplasm</keyword>
<feature type="modified residue" description="4-aspartylphosphate" evidence="11">
    <location>
        <position position="55"/>
    </location>
</feature>
<keyword evidence="3 11" id="KW-0597">Phosphoprotein</keyword>
<evidence type="ECO:0000256" key="8">
    <source>
        <dbReference type="ARBA" id="ARBA00023125"/>
    </source>
</evidence>
<dbReference type="PANTHER" id="PTHR32071">
    <property type="entry name" value="TRANSCRIPTIONAL REGULATORY PROTEIN"/>
    <property type="match status" value="1"/>
</dbReference>
<dbReference type="InterPro" id="IPR002197">
    <property type="entry name" value="HTH_Fis"/>
</dbReference>
<keyword evidence="4" id="KW-0547">Nucleotide-binding</keyword>
<evidence type="ECO:0000256" key="9">
    <source>
        <dbReference type="ARBA" id="ARBA00023159"/>
    </source>
</evidence>
<dbReference type="InterPro" id="IPR058031">
    <property type="entry name" value="AAA_lid_NorR"/>
</dbReference>
<dbReference type="SMART" id="SM00382">
    <property type="entry name" value="AAA"/>
    <property type="match status" value="1"/>
</dbReference>
<dbReference type="InterPro" id="IPR002078">
    <property type="entry name" value="Sigma_54_int"/>
</dbReference>
<sequence length="453" mass="50923">MNNGASILVVDDEERVRTLLSRLLTEEGYQVDAVASGEEALRAAEEGSYEVVLTDLMMPGMSGIELLVQLRRLNSETEVILLTAHGTVDSAVEAMRKGAFHYLSKPFKLDEVRVYVQKAVEESRNQRELLGLRREVRQRFEFSNIIGKSKPMMEVFDLIRRVARSNSTVLIQGKSGTGKELVAKAIHYNSPRSSQPFIAINCSAITETLLESELFGHMKGSFTGAVSSKKGLFEEAQSGTIFLDEIGEISAALQVKLLRVLQDHEIRRVGGNQSIKVDVRVITATNRDLAEAVRQKEFRDDFYYRLNVVTIHLPTLKDRPEDIPLLAQHFLAKYAKAAGTGVSQISKDAMRALMRYSWPGNIRELENVIERAITLGAEGEIQPEDLPDVLRREEGEITLDAIPVEMSMQEVEKAHIERVLKHTGGQVSQAARMLGIDRRTIYRKMQAYNIRRD</sequence>
<dbReference type="InterPro" id="IPR001789">
    <property type="entry name" value="Sig_transdc_resp-reg_receiver"/>
</dbReference>
<dbReference type="FunFam" id="3.40.50.2300:FF:000018">
    <property type="entry name" value="DNA-binding transcriptional regulator NtrC"/>
    <property type="match status" value="1"/>
</dbReference>
<dbReference type="SUPFAM" id="SSF52172">
    <property type="entry name" value="CheY-like"/>
    <property type="match status" value="1"/>
</dbReference>
<dbReference type="SUPFAM" id="SSF52540">
    <property type="entry name" value="P-loop containing nucleoside triphosphate hydrolases"/>
    <property type="match status" value="1"/>
</dbReference>
<dbReference type="FunFam" id="3.40.50.300:FF:000006">
    <property type="entry name" value="DNA-binding transcriptional regulator NtrC"/>
    <property type="match status" value="1"/>
</dbReference>
<dbReference type="Proteomes" id="UP000782312">
    <property type="component" value="Unassembled WGS sequence"/>
</dbReference>
<dbReference type="PROSITE" id="PS50045">
    <property type="entry name" value="SIGMA54_INTERACT_4"/>
    <property type="match status" value="1"/>
</dbReference>
<evidence type="ECO:0000256" key="2">
    <source>
        <dbReference type="ARBA" id="ARBA00022490"/>
    </source>
</evidence>
<dbReference type="GO" id="GO:0006355">
    <property type="term" value="P:regulation of DNA-templated transcription"/>
    <property type="evidence" value="ECO:0007669"/>
    <property type="project" value="InterPro"/>
</dbReference>
<keyword evidence="10" id="KW-0804">Transcription</keyword>
<dbReference type="InterPro" id="IPR011006">
    <property type="entry name" value="CheY-like_superfamily"/>
</dbReference>
<evidence type="ECO:0000256" key="7">
    <source>
        <dbReference type="ARBA" id="ARBA00023015"/>
    </source>
</evidence>
<keyword evidence="7" id="KW-0805">Transcription regulation</keyword>
<evidence type="ECO:0000256" key="4">
    <source>
        <dbReference type="ARBA" id="ARBA00022741"/>
    </source>
</evidence>
<keyword evidence="8" id="KW-0238">DNA-binding</keyword>
<dbReference type="InterPro" id="IPR003593">
    <property type="entry name" value="AAA+_ATPase"/>
</dbReference>
<dbReference type="PROSITE" id="PS50110">
    <property type="entry name" value="RESPONSE_REGULATORY"/>
    <property type="match status" value="1"/>
</dbReference>
<evidence type="ECO:0000256" key="1">
    <source>
        <dbReference type="ARBA" id="ARBA00004496"/>
    </source>
</evidence>
<dbReference type="Pfam" id="PF00072">
    <property type="entry name" value="Response_reg"/>
    <property type="match status" value="1"/>
</dbReference>
<organism evidence="14 15">
    <name type="scientific">Tectimicrobiota bacterium</name>
    <dbReference type="NCBI Taxonomy" id="2528274"/>
    <lineage>
        <taxon>Bacteria</taxon>
        <taxon>Pseudomonadati</taxon>
        <taxon>Nitrospinota/Tectimicrobiota group</taxon>
        <taxon>Candidatus Tectimicrobiota</taxon>
    </lineage>
</organism>
<dbReference type="GO" id="GO:0005524">
    <property type="term" value="F:ATP binding"/>
    <property type="evidence" value="ECO:0007669"/>
    <property type="project" value="UniProtKB-KW"/>
</dbReference>
<dbReference type="GO" id="GO:0005737">
    <property type="term" value="C:cytoplasm"/>
    <property type="evidence" value="ECO:0007669"/>
    <property type="project" value="UniProtKB-SubCell"/>
</dbReference>
<dbReference type="PROSITE" id="PS00688">
    <property type="entry name" value="SIGMA54_INTERACT_3"/>
    <property type="match status" value="1"/>
</dbReference>
<dbReference type="Gene3D" id="3.40.50.300">
    <property type="entry name" value="P-loop containing nucleotide triphosphate hydrolases"/>
    <property type="match status" value="1"/>
</dbReference>
<dbReference type="Pfam" id="PF02954">
    <property type="entry name" value="HTH_8"/>
    <property type="match status" value="1"/>
</dbReference>
<dbReference type="InterPro" id="IPR009057">
    <property type="entry name" value="Homeodomain-like_sf"/>
</dbReference>
<dbReference type="Gene3D" id="1.10.10.60">
    <property type="entry name" value="Homeodomain-like"/>
    <property type="match status" value="1"/>
</dbReference>
<dbReference type="Pfam" id="PF00158">
    <property type="entry name" value="Sigma54_activat"/>
    <property type="match status" value="1"/>
</dbReference>
<keyword evidence="6" id="KW-0902">Two-component regulatory system</keyword>
<dbReference type="SMART" id="SM00448">
    <property type="entry name" value="REC"/>
    <property type="match status" value="1"/>
</dbReference>
<evidence type="ECO:0000259" key="13">
    <source>
        <dbReference type="PROSITE" id="PS50110"/>
    </source>
</evidence>
<dbReference type="Gene3D" id="1.10.8.60">
    <property type="match status" value="1"/>
</dbReference>
<keyword evidence="9" id="KW-0010">Activator</keyword>
<reference evidence="14" key="1">
    <citation type="submission" date="2020-07" db="EMBL/GenBank/DDBJ databases">
        <title>Huge and variable diversity of episymbiotic CPR bacteria and DPANN archaea in groundwater ecosystems.</title>
        <authorList>
            <person name="He C.Y."/>
            <person name="Keren R."/>
            <person name="Whittaker M."/>
            <person name="Farag I.F."/>
            <person name="Doudna J."/>
            <person name="Cate J.H.D."/>
            <person name="Banfield J.F."/>
        </authorList>
    </citation>
    <scope>NUCLEOTIDE SEQUENCE</scope>
    <source>
        <strain evidence="14">NC_groundwater_763_Ag_S-0.2um_68_21</strain>
    </source>
</reference>
<dbReference type="EMBL" id="JACPUR010000038">
    <property type="protein sequence ID" value="MBI3129061.1"/>
    <property type="molecule type" value="Genomic_DNA"/>
</dbReference>
<dbReference type="GO" id="GO:0043565">
    <property type="term" value="F:sequence-specific DNA binding"/>
    <property type="evidence" value="ECO:0007669"/>
    <property type="project" value="InterPro"/>
</dbReference>
<dbReference type="Gene3D" id="3.40.50.2300">
    <property type="match status" value="1"/>
</dbReference>
<feature type="domain" description="Response regulatory" evidence="13">
    <location>
        <begin position="6"/>
        <end position="120"/>
    </location>
</feature>
<name>A0A932I0G7_UNCTE</name>
<dbReference type="PRINTS" id="PR01590">
    <property type="entry name" value="HTHFIS"/>
</dbReference>
<evidence type="ECO:0000259" key="12">
    <source>
        <dbReference type="PROSITE" id="PS50045"/>
    </source>
</evidence>